<accession>A0ABP6W9S4</accession>
<protein>
    <submittedName>
        <fullName evidence="1">Uncharacterized protein</fullName>
    </submittedName>
</protein>
<reference evidence="2" key="1">
    <citation type="journal article" date="2019" name="Int. J. Syst. Evol. Microbiol.">
        <title>The Global Catalogue of Microorganisms (GCM) 10K type strain sequencing project: providing services to taxonomists for standard genome sequencing and annotation.</title>
        <authorList>
            <consortium name="The Broad Institute Genomics Platform"/>
            <consortium name="The Broad Institute Genome Sequencing Center for Infectious Disease"/>
            <person name="Wu L."/>
            <person name="Ma J."/>
        </authorList>
    </citation>
    <scope>NUCLEOTIDE SEQUENCE [LARGE SCALE GENOMIC DNA]</scope>
    <source>
        <strain evidence="2">JCM 17110</strain>
    </source>
</reference>
<evidence type="ECO:0000313" key="1">
    <source>
        <dbReference type="EMBL" id="GAA3548237.1"/>
    </source>
</evidence>
<evidence type="ECO:0000313" key="2">
    <source>
        <dbReference type="Proteomes" id="UP001500795"/>
    </source>
</evidence>
<keyword evidence="2" id="KW-1185">Reference proteome</keyword>
<comment type="caution">
    <text evidence="1">The sequence shown here is derived from an EMBL/GenBank/DDBJ whole genome shotgun (WGS) entry which is preliminary data.</text>
</comment>
<organism evidence="1 2">
    <name type="scientific">Zobellella aerophila</name>
    <dbReference type="NCBI Taxonomy" id="870480"/>
    <lineage>
        <taxon>Bacteria</taxon>
        <taxon>Pseudomonadati</taxon>
        <taxon>Pseudomonadota</taxon>
        <taxon>Gammaproteobacteria</taxon>
        <taxon>Aeromonadales</taxon>
        <taxon>Aeromonadaceae</taxon>
        <taxon>Zobellella</taxon>
    </lineage>
</organism>
<name>A0ABP6W9S4_9GAMM</name>
<sequence>MLPAADDALLGESRGMAQLYNQENDTAQGGVIAGNNMANSITGINNISAGALSGSNGIIMVNLTSGNFNVTNMSASVNVISAK</sequence>
<dbReference type="Proteomes" id="UP001500795">
    <property type="component" value="Unassembled WGS sequence"/>
</dbReference>
<dbReference type="EMBL" id="BAABCX010000005">
    <property type="protein sequence ID" value="GAA3548237.1"/>
    <property type="molecule type" value="Genomic_DNA"/>
</dbReference>
<gene>
    <name evidence="1" type="ORF">GCM10022394_30480</name>
</gene>
<proteinExistence type="predicted"/>